<comment type="similarity">
    <text evidence="9">Belongs to the binding-protein-dependent transport system permease family.</text>
</comment>
<feature type="transmembrane region" description="Helical" evidence="9">
    <location>
        <begin position="79"/>
        <end position="102"/>
    </location>
</feature>
<dbReference type="SUPFAM" id="SSF161098">
    <property type="entry name" value="MetI-like"/>
    <property type="match status" value="1"/>
</dbReference>
<dbReference type="InterPro" id="IPR050366">
    <property type="entry name" value="BP-dependent_transpt_permease"/>
</dbReference>
<feature type="transmembrane region" description="Helical" evidence="9">
    <location>
        <begin position="114"/>
        <end position="135"/>
    </location>
</feature>
<evidence type="ECO:0000313" key="11">
    <source>
        <dbReference type="EMBL" id="SHO67646.1"/>
    </source>
</evidence>
<dbReference type="GO" id="GO:0015031">
    <property type="term" value="P:protein transport"/>
    <property type="evidence" value="ECO:0007669"/>
    <property type="project" value="UniProtKB-KW"/>
</dbReference>
<dbReference type="InterPro" id="IPR035906">
    <property type="entry name" value="MetI-like_sf"/>
</dbReference>
<comment type="subcellular location">
    <subcellularLocation>
        <location evidence="1 9">Cell membrane</location>
        <topology evidence="1 9">Multi-pass membrane protein</topology>
    </subcellularLocation>
</comment>
<evidence type="ECO:0000256" key="5">
    <source>
        <dbReference type="ARBA" id="ARBA00022856"/>
    </source>
</evidence>
<dbReference type="AlphaFoldDB" id="A0A1M7ZSL0"/>
<evidence type="ECO:0000256" key="1">
    <source>
        <dbReference type="ARBA" id="ARBA00004651"/>
    </source>
</evidence>
<evidence type="ECO:0000313" key="12">
    <source>
        <dbReference type="Proteomes" id="UP000186406"/>
    </source>
</evidence>
<dbReference type="Pfam" id="PF00528">
    <property type="entry name" value="BPD_transp_1"/>
    <property type="match status" value="1"/>
</dbReference>
<reference evidence="11 12" key="1">
    <citation type="submission" date="2016-12" db="EMBL/GenBank/DDBJ databases">
        <authorList>
            <person name="Song W.-J."/>
            <person name="Kurnit D.M."/>
        </authorList>
    </citation>
    <scope>NUCLEOTIDE SEQUENCE [LARGE SCALE GENOMIC DNA]</scope>
    <source>
        <strain evidence="11 12">DSM 19599</strain>
    </source>
</reference>
<keyword evidence="3" id="KW-1003">Cell membrane</keyword>
<keyword evidence="8 9" id="KW-0472">Membrane</keyword>
<protein>
    <submittedName>
        <fullName evidence="11">Peptide/nickel transport system permease protein</fullName>
    </submittedName>
</protein>
<dbReference type="GO" id="GO:0015833">
    <property type="term" value="P:peptide transport"/>
    <property type="evidence" value="ECO:0007669"/>
    <property type="project" value="UniProtKB-KW"/>
</dbReference>
<dbReference type="Pfam" id="PF12911">
    <property type="entry name" value="OppC_N"/>
    <property type="match status" value="1"/>
</dbReference>
<accession>A0A1M7ZSL0</accession>
<feature type="transmembrane region" description="Helical" evidence="9">
    <location>
        <begin position="7"/>
        <end position="36"/>
    </location>
</feature>
<dbReference type="EMBL" id="FRXO01000016">
    <property type="protein sequence ID" value="SHO67646.1"/>
    <property type="molecule type" value="Genomic_DNA"/>
</dbReference>
<organism evidence="11 12">
    <name type="scientific">Pseudoxanthobacter soli DSM 19599</name>
    <dbReference type="NCBI Taxonomy" id="1123029"/>
    <lineage>
        <taxon>Bacteria</taxon>
        <taxon>Pseudomonadati</taxon>
        <taxon>Pseudomonadota</taxon>
        <taxon>Alphaproteobacteria</taxon>
        <taxon>Hyphomicrobiales</taxon>
        <taxon>Segnochrobactraceae</taxon>
        <taxon>Pseudoxanthobacter</taxon>
    </lineage>
</organism>
<dbReference type="PANTHER" id="PTHR43386">
    <property type="entry name" value="OLIGOPEPTIDE TRANSPORT SYSTEM PERMEASE PROTEIN APPC"/>
    <property type="match status" value="1"/>
</dbReference>
<dbReference type="CDD" id="cd06261">
    <property type="entry name" value="TM_PBP2"/>
    <property type="match status" value="1"/>
</dbReference>
<feature type="transmembrane region" description="Helical" evidence="9">
    <location>
        <begin position="196"/>
        <end position="222"/>
    </location>
</feature>
<dbReference type="RefSeq" id="WP_073632659.1">
    <property type="nucleotide sequence ID" value="NZ_FRXO01000016.1"/>
</dbReference>
<dbReference type="PANTHER" id="PTHR43386:SF1">
    <property type="entry name" value="D,D-DIPEPTIDE TRANSPORT SYSTEM PERMEASE PROTEIN DDPC-RELATED"/>
    <property type="match status" value="1"/>
</dbReference>
<gene>
    <name evidence="11" type="ORF">SAMN02745172_04327</name>
</gene>
<proteinExistence type="inferred from homology"/>
<dbReference type="STRING" id="1123029.SAMN02745172_04327"/>
<dbReference type="GO" id="GO:0005886">
    <property type="term" value="C:plasma membrane"/>
    <property type="evidence" value="ECO:0007669"/>
    <property type="project" value="UniProtKB-SubCell"/>
</dbReference>
<evidence type="ECO:0000256" key="3">
    <source>
        <dbReference type="ARBA" id="ARBA00022475"/>
    </source>
</evidence>
<name>A0A1M7ZSL0_9HYPH</name>
<evidence type="ECO:0000256" key="2">
    <source>
        <dbReference type="ARBA" id="ARBA00022448"/>
    </source>
</evidence>
<evidence type="ECO:0000256" key="4">
    <source>
        <dbReference type="ARBA" id="ARBA00022692"/>
    </source>
</evidence>
<dbReference type="PROSITE" id="PS50928">
    <property type="entry name" value="ABC_TM1"/>
    <property type="match status" value="1"/>
</dbReference>
<evidence type="ECO:0000259" key="10">
    <source>
        <dbReference type="PROSITE" id="PS50928"/>
    </source>
</evidence>
<feature type="transmembrane region" description="Helical" evidence="9">
    <location>
        <begin position="242"/>
        <end position="263"/>
    </location>
</feature>
<dbReference type="Gene3D" id="1.10.3720.10">
    <property type="entry name" value="MetI-like"/>
    <property type="match status" value="1"/>
</dbReference>
<evidence type="ECO:0000256" key="7">
    <source>
        <dbReference type="ARBA" id="ARBA00022989"/>
    </source>
</evidence>
<evidence type="ECO:0000256" key="6">
    <source>
        <dbReference type="ARBA" id="ARBA00022927"/>
    </source>
</evidence>
<keyword evidence="7 9" id="KW-1133">Transmembrane helix</keyword>
<dbReference type="Proteomes" id="UP000186406">
    <property type="component" value="Unassembled WGS sequence"/>
</dbReference>
<dbReference type="OrthoDB" id="9792862at2"/>
<keyword evidence="5" id="KW-0571">Peptide transport</keyword>
<keyword evidence="2 9" id="KW-0813">Transport</keyword>
<sequence>MRRLRDLLHVLSGLPKLAFVAVGLFVLLGLFAPWLAPYDPNAQDLLAAHADPSWQHWLGTDHLGRDTLSRLIVSARTSLVGMSLVLLIALSVGITIGTVAGYRRGWVEEVLMRVVDVGLAMPSLIVALAVIGIFGTGYWNMILALALAWWPGSARISRAVAVGVMNRPHIESLRVLGASPARIYFHHLLPSTIGAVLVYATADAGAVALSIATLSFLGLGIQPPTPEWGQMLVDALPYLESAPWQVILPGLVLTLVVIGFNLLGESIALNRVPTPLPRGVLLKRRALAAGWRKAAP</sequence>
<evidence type="ECO:0000256" key="8">
    <source>
        <dbReference type="ARBA" id="ARBA00023136"/>
    </source>
</evidence>
<feature type="domain" description="ABC transmembrane type-1" evidence="10">
    <location>
        <begin position="75"/>
        <end position="264"/>
    </location>
</feature>
<keyword evidence="6" id="KW-0653">Protein transport</keyword>
<evidence type="ECO:0000256" key="9">
    <source>
        <dbReference type="RuleBase" id="RU363032"/>
    </source>
</evidence>
<dbReference type="GO" id="GO:0055085">
    <property type="term" value="P:transmembrane transport"/>
    <property type="evidence" value="ECO:0007669"/>
    <property type="project" value="InterPro"/>
</dbReference>
<dbReference type="InterPro" id="IPR000515">
    <property type="entry name" value="MetI-like"/>
</dbReference>
<keyword evidence="4 9" id="KW-0812">Transmembrane</keyword>
<keyword evidence="12" id="KW-1185">Reference proteome</keyword>
<dbReference type="InterPro" id="IPR025966">
    <property type="entry name" value="OppC_N"/>
</dbReference>